<protein>
    <submittedName>
        <fullName evidence="2">Transcriptional regulator</fullName>
    </submittedName>
</protein>
<dbReference type="CDD" id="cd00093">
    <property type="entry name" value="HTH_XRE"/>
    <property type="match status" value="1"/>
</dbReference>
<feature type="domain" description="HTH cro/C1-type" evidence="1">
    <location>
        <begin position="10"/>
        <end position="64"/>
    </location>
</feature>
<dbReference type="Pfam" id="PF01381">
    <property type="entry name" value="HTH_3"/>
    <property type="match status" value="1"/>
</dbReference>
<dbReference type="InterPro" id="IPR010982">
    <property type="entry name" value="Lambda_DNA-bd_dom_sf"/>
</dbReference>
<comment type="caution">
    <text evidence="2">The sequence shown here is derived from an EMBL/GenBank/DDBJ whole genome shotgun (WGS) entry which is preliminary data.</text>
</comment>
<proteinExistence type="predicted"/>
<dbReference type="InterPro" id="IPR011990">
    <property type="entry name" value="TPR-like_helical_dom_sf"/>
</dbReference>
<dbReference type="EMBL" id="BMMK01000013">
    <property type="protein sequence ID" value="GGM57774.1"/>
    <property type="molecule type" value="Genomic_DNA"/>
</dbReference>
<name>A0A8J3C8V2_9PSEU</name>
<sequence length="393" mass="43016">MGAATMGERVALERKLAGLTQQQLAARTHYSTSMVRAVEQGRTEASTAFLAAVARALRIELEQLTGQPYREEMGAGTLPDIADIRALLAEGSRVRAVDPGDPAELAADLAEVRRLRREDKGRQALSKLPVLLRRLHGAAHAGGEVERGRAYDMLALAYTSTAMLTYRFGFLPLAALAIDRAETAAERAADPRMIPHALVHRGLLLMSYASYDSARDMIREAMRTLEDVPRDEGALAVLGSAHLRGAIINARSFNLDSAREHIAEAARIGRHVGRETTAYDTNFGPGNVELHRIGVELDGGDPGRAAQEGGTLRLPADMKPTRLGHHHMDMARAWMLAGKPDKALRSLNTMRRIAPQQCRLHPNVRETVRLIAVTERRKTDSLTAFVGWLGMKL</sequence>
<organism evidence="2 3">
    <name type="scientific">Longimycelium tulufanense</name>
    <dbReference type="NCBI Taxonomy" id="907463"/>
    <lineage>
        <taxon>Bacteria</taxon>
        <taxon>Bacillati</taxon>
        <taxon>Actinomycetota</taxon>
        <taxon>Actinomycetes</taxon>
        <taxon>Pseudonocardiales</taxon>
        <taxon>Pseudonocardiaceae</taxon>
        <taxon>Longimycelium</taxon>
    </lineage>
</organism>
<keyword evidence="3" id="KW-1185">Reference proteome</keyword>
<evidence type="ECO:0000313" key="2">
    <source>
        <dbReference type="EMBL" id="GGM57774.1"/>
    </source>
</evidence>
<dbReference type="SUPFAM" id="SSF47413">
    <property type="entry name" value="lambda repressor-like DNA-binding domains"/>
    <property type="match status" value="1"/>
</dbReference>
<dbReference type="Proteomes" id="UP000637578">
    <property type="component" value="Unassembled WGS sequence"/>
</dbReference>
<accession>A0A8J3C8V2</accession>
<dbReference type="Gene3D" id="1.25.40.10">
    <property type="entry name" value="Tetratricopeptide repeat domain"/>
    <property type="match status" value="1"/>
</dbReference>
<dbReference type="RefSeq" id="WP_189058299.1">
    <property type="nucleotide sequence ID" value="NZ_BMMK01000013.1"/>
</dbReference>
<evidence type="ECO:0000259" key="1">
    <source>
        <dbReference type="PROSITE" id="PS50943"/>
    </source>
</evidence>
<dbReference type="GO" id="GO:0003677">
    <property type="term" value="F:DNA binding"/>
    <property type="evidence" value="ECO:0007669"/>
    <property type="project" value="InterPro"/>
</dbReference>
<dbReference type="SMART" id="SM00530">
    <property type="entry name" value="HTH_XRE"/>
    <property type="match status" value="1"/>
</dbReference>
<dbReference type="Gene3D" id="1.10.260.40">
    <property type="entry name" value="lambda repressor-like DNA-binding domains"/>
    <property type="match status" value="1"/>
</dbReference>
<dbReference type="SUPFAM" id="SSF48452">
    <property type="entry name" value="TPR-like"/>
    <property type="match status" value="1"/>
</dbReference>
<reference evidence="2" key="1">
    <citation type="journal article" date="2014" name="Int. J. Syst. Evol. Microbiol.">
        <title>Complete genome sequence of Corynebacterium casei LMG S-19264T (=DSM 44701T), isolated from a smear-ripened cheese.</title>
        <authorList>
            <consortium name="US DOE Joint Genome Institute (JGI-PGF)"/>
            <person name="Walter F."/>
            <person name="Albersmeier A."/>
            <person name="Kalinowski J."/>
            <person name="Ruckert C."/>
        </authorList>
    </citation>
    <scope>NUCLEOTIDE SEQUENCE</scope>
    <source>
        <strain evidence="2">CGMCC 4.5737</strain>
    </source>
</reference>
<dbReference type="PROSITE" id="PS50943">
    <property type="entry name" value="HTH_CROC1"/>
    <property type="match status" value="1"/>
</dbReference>
<dbReference type="InterPro" id="IPR001387">
    <property type="entry name" value="Cro/C1-type_HTH"/>
</dbReference>
<evidence type="ECO:0000313" key="3">
    <source>
        <dbReference type="Proteomes" id="UP000637578"/>
    </source>
</evidence>
<gene>
    <name evidence="2" type="ORF">GCM10012275_31240</name>
</gene>
<reference evidence="2" key="2">
    <citation type="submission" date="2020-09" db="EMBL/GenBank/DDBJ databases">
        <authorList>
            <person name="Sun Q."/>
            <person name="Zhou Y."/>
        </authorList>
    </citation>
    <scope>NUCLEOTIDE SEQUENCE</scope>
    <source>
        <strain evidence="2">CGMCC 4.5737</strain>
    </source>
</reference>
<dbReference type="AlphaFoldDB" id="A0A8J3C8V2"/>